<evidence type="ECO:0000313" key="4">
    <source>
        <dbReference type="Proteomes" id="UP000176996"/>
    </source>
</evidence>
<dbReference type="PANTHER" id="PTHR46387:SF2">
    <property type="entry name" value="RIBONUCLEASE HI"/>
    <property type="match status" value="1"/>
</dbReference>
<keyword evidence="1" id="KW-0175">Coiled coil</keyword>
<dbReference type="Pfam" id="PF13456">
    <property type="entry name" value="RVT_3"/>
    <property type="match status" value="1"/>
</dbReference>
<dbReference type="STRING" id="1798471.A3A21_01660"/>
<dbReference type="EMBL" id="MFKK01000034">
    <property type="protein sequence ID" value="OGG40099.1"/>
    <property type="molecule type" value="Genomic_DNA"/>
</dbReference>
<proteinExistence type="predicted"/>
<reference evidence="3 4" key="1">
    <citation type="journal article" date="2016" name="Nat. Commun.">
        <title>Thousands of microbial genomes shed light on interconnected biogeochemical processes in an aquifer system.</title>
        <authorList>
            <person name="Anantharaman K."/>
            <person name="Brown C.T."/>
            <person name="Hug L.A."/>
            <person name="Sharon I."/>
            <person name="Castelle C.J."/>
            <person name="Probst A.J."/>
            <person name="Thomas B.C."/>
            <person name="Singh A."/>
            <person name="Wilkins M.J."/>
            <person name="Karaoz U."/>
            <person name="Brodie E.L."/>
            <person name="Williams K.H."/>
            <person name="Hubbard S.S."/>
            <person name="Banfield J.F."/>
        </authorList>
    </citation>
    <scope>NUCLEOTIDE SEQUENCE [LARGE SCALE GENOMIC DNA]</scope>
</reference>
<evidence type="ECO:0000256" key="1">
    <source>
        <dbReference type="SAM" id="Coils"/>
    </source>
</evidence>
<sequence>MQTKQNHKIIIYTDGGARGNPGPAAIGAVIGDPSNKLGASKTYAETIGKTTNNVAEYKAVIMAIKKAEELFGKAKAKETEIEIRSDSELLVKQQKGEYKIKEESLKKLSAEIGVLKQNFKEISFVAIRREKNKEADKLVNQALDA</sequence>
<dbReference type="GO" id="GO:0004523">
    <property type="term" value="F:RNA-DNA hybrid ribonuclease activity"/>
    <property type="evidence" value="ECO:0007669"/>
    <property type="project" value="InterPro"/>
</dbReference>
<accession>A0A1F6BT13</accession>
<evidence type="ECO:0000259" key="2">
    <source>
        <dbReference type="PROSITE" id="PS50879"/>
    </source>
</evidence>
<dbReference type="CDD" id="cd09279">
    <property type="entry name" value="RNase_HI_like"/>
    <property type="match status" value="1"/>
</dbReference>
<name>A0A1F6BT13_9BACT</name>
<feature type="coiled-coil region" evidence="1">
    <location>
        <begin position="91"/>
        <end position="118"/>
    </location>
</feature>
<organism evidence="3 4">
    <name type="scientific">Candidatus Jorgensenbacteria bacterium RIFCSPLOWO2_01_FULL_45_25b</name>
    <dbReference type="NCBI Taxonomy" id="1798471"/>
    <lineage>
        <taxon>Bacteria</taxon>
        <taxon>Candidatus Joergenseniibacteriota</taxon>
    </lineage>
</organism>
<dbReference type="Proteomes" id="UP000176996">
    <property type="component" value="Unassembled WGS sequence"/>
</dbReference>
<comment type="caution">
    <text evidence="3">The sequence shown here is derived from an EMBL/GenBank/DDBJ whole genome shotgun (WGS) entry which is preliminary data.</text>
</comment>
<protein>
    <recommendedName>
        <fullName evidence="2">RNase H type-1 domain-containing protein</fullName>
    </recommendedName>
</protein>
<dbReference type="PANTHER" id="PTHR46387">
    <property type="entry name" value="POLYNUCLEOTIDYL TRANSFERASE, RIBONUCLEASE H-LIKE SUPERFAMILY PROTEIN"/>
    <property type="match status" value="1"/>
</dbReference>
<dbReference type="InterPro" id="IPR036397">
    <property type="entry name" value="RNaseH_sf"/>
</dbReference>
<dbReference type="PROSITE" id="PS50879">
    <property type="entry name" value="RNASE_H_1"/>
    <property type="match status" value="1"/>
</dbReference>
<dbReference type="AlphaFoldDB" id="A0A1F6BT13"/>
<gene>
    <name evidence="3" type="ORF">A3A21_01660</name>
</gene>
<dbReference type="SUPFAM" id="SSF53098">
    <property type="entry name" value="Ribonuclease H-like"/>
    <property type="match status" value="1"/>
</dbReference>
<dbReference type="Gene3D" id="3.30.420.10">
    <property type="entry name" value="Ribonuclease H-like superfamily/Ribonuclease H"/>
    <property type="match status" value="1"/>
</dbReference>
<dbReference type="InterPro" id="IPR012337">
    <property type="entry name" value="RNaseH-like_sf"/>
</dbReference>
<feature type="domain" description="RNase H type-1" evidence="2">
    <location>
        <begin position="5"/>
        <end position="144"/>
    </location>
</feature>
<evidence type="ECO:0000313" key="3">
    <source>
        <dbReference type="EMBL" id="OGG40099.1"/>
    </source>
</evidence>
<dbReference type="InterPro" id="IPR002156">
    <property type="entry name" value="RNaseH_domain"/>
</dbReference>
<dbReference type="GO" id="GO:0003676">
    <property type="term" value="F:nucleic acid binding"/>
    <property type="evidence" value="ECO:0007669"/>
    <property type="project" value="InterPro"/>
</dbReference>